<dbReference type="AlphaFoldDB" id="A0A930USC2"/>
<gene>
    <name evidence="2" type="ORF">INT80_14120</name>
</gene>
<accession>A0A930USC2</accession>
<proteinExistence type="predicted"/>
<dbReference type="EMBL" id="JADION010000052">
    <property type="protein sequence ID" value="MBF4103077.1"/>
    <property type="molecule type" value="Genomic_DNA"/>
</dbReference>
<organism evidence="2">
    <name type="scientific">Gallibacterium anatis</name>
    <dbReference type="NCBI Taxonomy" id="750"/>
    <lineage>
        <taxon>Bacteria</taxon>
        <taxon>Pseudomonadati</taxon>
        <taxon>Pseudomonadota</taxon>
        <taxon>Gammaproteobacteria</taxon>
        <taxon>Pasteurellales</taxon>
        <taxon>Pasteurellaceae</taxon>
        <taxon>Gallibacterium</taxon>
    </lineage>
</organism>
<sequence>MAFTYRFTLNFTAFTYYLSFIKWVVELETYFYHKLGGNCLPPFFVYA</sequence>
<keyword evidence="1" id="KW-0812">Transmembrane</keyword>
<evidence type="ECO:0000313" key="2">
    <source>
        <dbReference type="EMBL" id="MBF4103077.1"/>
    </source>
</evidence>
<feature type="transmembrane region" description="Helical" evidence="1">
    <location>
        <begin position="7"/>
        <end position="25"/>
    </location>
</feature>
<reference evidence="2" key="1">
    <citation type="submission" date="2020-11" db="EMBL/GenBank/DDBJ databases">
        <title>Gallibacterium anatis 1637, full genome, WGS.</title>
        <authorList>
            <person name="Laishevtcev A.I."/>
            <person name="Yakimova E.A."/>
            <person name="Petkovich D."/>
            <person name="Stepanova T.V."/>
            <person name="Kalendr R.S."/>
            <person name="Rubalsky E.O."/>
            <person name="Zulkarneev E.R."/>
            <person name="Aleshkin A.V."/>
        </authorList>
    </citation>
    <scope>NUCLEOTIDE SEQUENCE</scope>
    <source>
        <strain evidence="2">1637</strain>
    </source>
</reference>
<name>A0A930USC2_9PAST</name>
<evidence type="ECO:0000256" key="1">
    <source>
        <dbReference type="SAM" id="Phobius"/>
    </source>
</evidence>
<protein>
    <submittedName>
        <fullName evidence="2">Uncharacterized protein</fullName>
    </submittedName>
</protein>
<comment type="caution">
    <text evidence="2">The sequence shown here is derived from an EMBL/GenBank/DDBJ whole genome shotgun (WGS) entry which is preliminary data.</text>
</comment>
<keyword evidence="1" id="KW-0472">Membrane</keyword>
<keyword evidence="1" id="KW-1133">Transmembrane helix</keyword>